<comment type="caution">
    <text evidence="1">The sequence shown here is derived from an EMBL/GenBank/DDBJ whole genome shotgun (WGS) entry which is preliminary data.</text>
</comment>
<sequence length="188" mass="20966">MSIIDAIESGYGIPINSRGAAIQQFNDDARNGLYDLGMVLRNILDADVQALHEAGENIPEGHTRVQVAYVIDGAVAAHLDGREIDPGELYVTATKQARDFIKKMPWVFAEKEKKVKLDASGKPKAKKGSKGARTYELYCQLTDEGASRKEIMEAFQNEDRMAPLPVHSKKGATTYFYIMKKKYDKEHS</sequence>
<organism evidence="1">
    <name type="scientific">marine sediment metagenome</name>
    <dbReference type="NCBI Taxonomy" id="412755"/>
    <lineage>
        <taxon>unclassified sequences</taxon>
        <taxon>metagenomes</taxon>
        <taxon>ecological metagenomes</taxon>
    </lineage>
</organism>
<evidence type="ECO:0000313" key="1">
    <source>
        <dbReference type="EMBL" id="KKM91204.1"/>
    </source>
</evidence>
<dbReference type="EMBL" id="LAZR01006568">
    <property type="protein sequence ID" value="KKM91204.1"/>
    <property type="molecule type" value="Genomic_DNA"/>
</dbReference>
<dbReference type="AlphaFoldDB" id="A0A0F9L8K1"/>
<name>A0A0F9L8K1_9ZZZZ</name>
<gene>
    <name evidence="1" type="ORF">LCGC14_1230960</name>
</gene>
<proteinExistence type="predicted"/>
<reference evidence="1" key="1">
    <citation type="journal article" date="2015" name="Nature">
        <title>Complex archaea that bridge the gap between prokaryotes and eukaryotes.</title>
        <authorList>
            <person name="Spang A."/>
            <person name="Saw J.H."/>
            <person name="Jorgensen S.L."/>
            <person name="Zaremba-Niedzwiedzka K."/>
            <person name="Martijn J."/>
            <person name="Lind A.E."/>
            <person name="van Eijk R."/>
            <person name="Schleper C."/>
            <person name="Guy L."/>
            <person name="Ettema T.J."/>
        </authorList>
    </citation>
    <scope>NUCLEOTIDE SEQUENCE</scope>
</reference>
<protein>
    <submittedName>
        <fullName evidence="1">Uncharacterized protein</fullName>
    </submittedName>
</protein>
<accession>A0A0F9L8K1</accession>